<dbReference type="InterPro" id="IPR006262">
    <property type="entry name" value="Cyt_deam_tetra"/>
</dbReference>
<dbReference type="GO" id="GO:0008270">
    <property type="term" value="F:zinc ion binding"/>
    <property type="evidence" value="ECO:0007669"/>
    <property type="project" value="UniProtKB-UniRule"/>
</dbReference>
<evidence type="ECO:0000313" key="19">
    <source>
        <dbReference type="Proteomes" id="UP000095601"/>
    </source>
</evidence>
<dbReference type="EMBL" id="PTPZ01000004">
    <property type="protein sequence ID" value="PPZ91423.1"/>
    <property type="molecule type" value="Genomic_DNA"/>
</dbReference>
<evidence type="ECO:0000256" key="8">
    <source>
        <dbReference type="ARBA" id="ARBA00022833"/>
    </source>
</evidence>
<dbReference type="NCBIfam" id="TIGR01354">
    <property type="entry name" value="cyt_deam_tetra"/>
    <property type="match status" value="1"/>
</dbReference>
<sequence>MEKELRIKFSQIERNELSDIEKTLHEAAINARKNAYAPYSHFNVGCAVLLENGEIVTGNNQENAAYPSGLCAERVTVFNIGANYPNVKIKKLYVIGGPSREETFTTATPPCGACRQSLLEYETKQNEPIEIYFSGIDGAVYKCDSIKDLLPFSFDASFL</sequence>
<comment type="caution">
    <text evidence="17">The sequence shown here is derived from an EMBL/GenBank/DDBJ whole genome shotgun (WGS) entry which is preliminary data.</text>
</comment>
<dbReference type="GO" id="GO:0055086">
    <property type="term" value="P:nucleobase-containing small molecule metabolic process"/>
    <property type="evidence" value="ECO:0007669"/>
    <property type="project" value="UniProtKB-ARBA"/>
</dbReference>
<feature type="binding site" evidence="14">
    <location>
        <position position="71"/>
    </location>
    <ligand>
        <name>Zn(2+)</name>
        <dbReference type="ChEBI" id="CHEBI:29105"/>
        <note>catalytic</note>
    </ligand>
</feature>
<comment type="function">
    <text evidence="2 15">This enzyme scavenges exogenous and endogenous cytidine and 2'-deoxycytidine for UMP synthesis.</text>
</comment>
<evidence type="ECO:0000256" key="11">
    <source>
        <dbReference type="ARBA" id="ARBA00049558"/>
    </source>
</evidence>
<comment type="cofactor">
    <cofactor evidence="1 14 15">
        <name>Zn(2+)</name>
        <dbReference type="ChEBI" id="CHEBI:29105"/>
    </cofactor>
</comment>
<dbReference type="AlphaFoldDB" id="A0A1E5UEN1"/>
<feature type="binding site" evidence="14">
    <location>
        <position position="114"/>
    </location>
    <ligand>
        <name>Zn(2+)</name>
        <dbReference type="ChEBI" id="CHEBI:29105"/>
        <note>catalytic</note>
    </ligand>
</feature>
<comment type="similarity">
    <text evidence="3 15">Belongs to the cytidine and deoxycytidylate deaminase family.</text>
</comment>
<dbReference type="PROSITE" id="PS51747">
    <property type="entry name" value="CYT_DCMP_DEAMINASES_2"/>
    <property type="match status" value="1"/>
</dbReference>
<evidence type="ECO:0000256" key="12">
    <source>
        <dbReference type="PIRSR" id="PIRSR606262-1"/>
    </source>
</evidence>
<dbReference type="Proteomes" id="UP000238565">
    <property type="component" value="Unassembled WGS sequence"/>
</dbReference>
<name>A0A1E5UEN1_9FLAO</name>
<dbReference type="PANTHER" id="PTHR11644">
    <property type="entry name" value="CYTIDINE DEAMINASE"/>
    <property type="match status" value="1"/>
</dbReference>
<proteinExistence type="inferred from homology"/>
<dbReference type="STRING" id="237258.SAMN04489756_10190"/>
<evidence type="ECO:0000313" key="20">
    <source>
        <dbReference type="Proteomes" id="UP000238565"/>
    </source>
</evidence>
<dbReference type="InterPro" id="IPR016192">
    <property type="entry name" value="APOBEC/CMP_deaminase_Zn-bd"/>
</dbReference>
<gene>
    <name evidence="17" type="primary">cdd</name>
    <name evidence="17" type="ORF">BHF72_2200</name>
    <name evidence="18" type="ORF">C3729_08335</name>
</gene>
<dbReference type="Pfam" id="PF00383">
    <property type="entry name" value="dCMP_cyt_deam_1"/>
    <property type="match status" value="1"/>
</dbReference>
<dbReference type="InterPro" id="IPR050202">
    <property type="entry name" value="Cyt/Deoxycyt_deaminase"/>
</dbReference>
<dbReference type="Proteomes" id="UP000095601">
    <property type="component" value="Unassembled WGS sequence"/>
</dbReference>
<comment type="catalytic activity">
    <reaction evidence="11 15">
        <text>cytidine + H2O + H(+) = uridine + NH4(+)</text>
        <dbReference type="Rhea" id="RHEA:16069"/>
        <dbReference type="ChEBI" id="CHEBI:15377"/>
        <dbReference type="ChEBI" id="CHEBI:15378"/>
        <dbReference type="ChEBI" id="CHEBI:16704"/>
        <dbReference type="ChEBI" id="CHEBI:17562"/>
        <dbReference type="ChEBI" id="CHEBI:28938"/>
        <dbReference type="EC" id="3.5.4.5"/>
    </reaction>
</comment>
<evidence type="ECO:0000256" key="1">
    <source>
        <dbReference type="ARBA" id="ARBA00001947"/>
    </source>
</evidence>
<reference evidence="18 20" key="2">
    <citation type="submission" date="2018-02" db="EMBL/GenBank/DDBJ databases">
        <title>Draft genome sequence of bacterial isolates from marine environment.</title>
        <authorList>
            <person name="Singh S.K."/>
            <person name="Hill R."/>
            <person name="Major S."/>
            <person name="Cai H."/>
            <person name="Li Y."/>
        </authorList>
    </citation>
    <scope>NUCLEOTIDE SEQUENCE [LARGE SCALE GENOMIC DNA]</scope>
    <source>
        <strain evidence="18 20">IMET F</strain>
    </source>
</reference>
<evidence type="ECO:0000256" key="3">
    <source>
        <dbReference type="ARBA" id="ARBA00006576"/>
    </source>
</evidence>
<evidence type="ECO:0000259" key="16">
    <source>
        <dbReference type="PROSITE" id="PS51747"/>
    </source>
</evidence>
<dbReference type="RefSeq" id="WP_069798332.1">
    <property type="nucleotide sequence ID" value="NZ_CP034157.1"/>
</dbReference>
<dbReference type="EMBL" id="MKGI01000043">
    <property type="protein sequence ID" value="OEL11330.1"/>
    <property type="molecule type" value="Genomic_DNA"/>
</dbReference>
<feature type="binding site" evidence="14">
    <location>
        <position position="111"/>
    </location>
    <ligand>
        <name>Zn(2+)</name>
        <dbReference type="ChEBI" id="CHEBI:29105"/>
        <note>catalytic</note>
    </ligand>
</feature>
<dbReference type="InterPro" id="IPR016193">
    <property type="entry name" value="Cytidine_deaminase-like"/>
</dbReference>
<dbReference type="EC" id="3.5.4.5" evidence="4 15"/>
<evidence type="ECO:0000256" key="14">
    <source>
        <dbReference type="PIRSR" id="PIRSR606262-3"/>
    </source>
</evidence>
<keyword evidence="6 14" id="KW-0479">Metal-binding</keyword>
<keyword evidence="8 14" id="KW-0862">Zinc</keyword>
<dbReference type="GO" id="GO:0004126">
    <property type="term" value="F:cytidine deaminase activity"/>
    <property type="evidence" value="ECO:0007669"/>
    <property type="project" value="UniProtKB-UniRule"/>
</dbReference>
<evidence type="ECO:0000256" key="5">
    <source>
        <dbReference type="ARBA" id="ARBA00018266"/>
    </source>
</evidence>
<feature type="active site" description="Proton donor" evidence="12">
    <location>
        <position position="73"/>
    </location>
</feature>
<keyword evidence="19" id="KW-1185">Reference proteome</keyword>
<dbReference type="PANTHER" id="PTHR11644:SF2">
    <property type="entry name" value="CYTIDINE DEAMINASE"/>
    <property type="match status" value="1"/>
</dbReference>
<dbReference type="GO" id="GO:0042802">
    <property type="term" value="F:identical protein binding"/>
    <property type="evidence" value="ECO:0007669"/>
    <property type="project" value="UniProtKB-ARBA"/>
</dbReference>
<reference evidence="17 19" key="1">
    <citation type="submission" date="2016-09" db="EMBL/GenBank/DDBJ databases">
        <authorList>
            <person name="Capua I."/>
            <person name="De Benedictis P."/>
            <person name="Joannis T."/>
            <person name="Lombin L.H."/>
            <person name="Cattoli G."/>
        </authorList>
    </citation>
    <scope>NUCLEOTIDE SEQUENCE [LARGE SCALE GENOMIC DNA]</scope>
    <source>
        <strain evidence="17 19">NRS-1</strain>
    </source>
</reference>
<dbReference type="GO" id="GO:0005829">
    <property type="term" value="C:cytosol"/>
    <property type="evidence" value="ECO:0007669"/>
    <property type="project" value="TreeGrafter"/>
</dbReference>
<keyword evidence="7 15" id="KW-0378">Hydrolase</keyword>
<evidence type="ECO:0000256" key="6">
    <source>
        <dbReference type="ARBA" id="ARBA00022723"/>
    </source>
</evidence>
<dbReference type="PROSITE" id="PS00903">
    <property type="entry name" value="CYT_DCMP_DEAMINASES_1"/>
    <property type="match status" value="1"/>
</dbReference>
<evidence type="ECO:0000256" key="2">
    <source>
        <dbReference type="ARBA" id="ARBA00003949"/>
    </source>
</evidence>
<comment type="catalytic activity">
    <reaction evidence="10 15">
        <text>2'-deoxycytidine + H2O + H(+) = 2'-deoxyuridine + NH4(+)</text>
        <dbReference type="Rhea" id="RHEA:13433"/>
        <dbReference type="ChEBI" id="CHEBI:15377"/>
        <dbReference type="ChEBI" id="CHEBI:15378"/>
        <dbReference type="ChEBI" id="CHEBI:15698"/>
        <dbReference type="ChEBI" id="CHEBI:16450"/>
        <dbReference type="ChEBI" id="CHEBI:28938"/>
        <dbReference type="EC" id="3.5.4.5"/>
    </reaction>
</comment>
<dbReference type="KEGG" id="cnr:EB819_04265"/>
<dbReference type="CDD" id="cd01283">
    <property type="entry name" value="cytidine_deaminase"/>
    <property type="match status" value="1"/>
</dbReference>
<dbReference type="OrthoDB" id="9795347at2"/>
<dbReference type="NCBIfam" id="NF004064">
    <property type="entry name" value="PRK05578.1"/>
    <property type="match status" value="1"/>
</dbReference>
<dbReference type="Gene3D" id="3.40.140.10">
    <property type="entry name" value="Cytidine Deaminase, domain 2"/>
    <property type="match status" value="1"/>
</dbReference>
<evidence type="ECO:0000256" key="10">
    <source>
        <dbReference type="ARBA" id="ARBA00049252"/>
    </source>
</evidence>
<evidence type="ECO:0000313" key="18">
    <source>
        <dbReference type="EMBL" id="PPZ91423.1"/>
    </source>
</evidence>
<feature type="binding site" evidence="13">
    <location>
        <begin position="60"/>
        <end position="66"/>
    </location>
    <ligand>
        <name>substrate</name>
    </ligand>
</feature>
<evidence type="ECO:0000256" key="4">
    <source>
        <dbReference type="ARBA" id="ARBA00012783"/>
    </source>
</evidence>
<evidence type="ECO:0000256" key="9">
    <source>
        <dbReference type="ARBA" id="ARBA00032005"/>
    </source>
</evidence>
<dbReference type="InterPro" id="IPR002125">
    <property type="entry name" value="CMP_dCMP_dom"/>
</dbReference>
<evidence type="ECO:0000256" key="7">
    <source>
        <dbReference type="ARBA" id="ARBA00022801"/>
    </source>
</evidence>
<dbReference type="PATRIC" id="fig|237258.4.peg.2361"/>
<feature type="domain" description="CMP/dCMP-type deaminase" evidence="16">
    <location>
        <begin position="19"/>
        <end position="157"/>
    </location>
</feature>
<evidence type="ECO:0000256" key="13">
    <source>
        <dbReference type="PIRSR" id="PIRSR606262-2"/>
    </source>
</evidence>
<evidence type="ECO:0000313" key="17">
    <source>
        <dbReference type="EMBL" id="OEL11330.1"/>
    </source>
</evidence>
<evidence type="ECO:0000256" key="15">
    <source>
        <dbReference type="RuleBase" id="RU364006"/>
    </source>
</evidence>
<dbReference type="GO" id="GO:0072527">
    <property type="term" value="P:pyrimidine-containing compound metabolic process"/>
    <property type="evidence" value="ECO:0007669"/>
    <property type="project" value="UniProtKB-ARBA"/>
</dbReference>
<protein>
    <recommendedName>
        <fullName evidence="5 15">Cytidine deaminase</fullName>
        <ecNumber evidence="4 15">3.5.4.5</ecNumber>
    </recommendedName>
    <alternativeName>
        <fullName evidence="9 15">Cytidine aminohydrolase</fullName>
    </alternativeName>
</protein>
<organism evidence="17 19">
    <name type="scientific">Cloacibacterium normanense</name>
    <dbReference type="NCBI Taxonomy" id="237258"/>
    <lineage>
        <taxon>Bacteria</taxon>
        <taxon>Pseudomonadati</taxon>
        <taxon>Bacteroidota</taxon>
        <taxon>Flavobacteriia</taxon>
        <taxon>Flavobacteriales</taxon>
        <taxon>Weeksellaceae</taxon>
    </lineage>
</organism>
<dbReference type="SUPFAM" id="SSF53927">
    <property type="entry name" value="Cytidine deaminase-like"/>
    <property type="match status" value="1"/>
</dbReference>
<accession>A0A1E5UEN1</accession>